<dbReference type="EMBL" id="JAUEDM010000006">
    <property type="protein sequence ID" value="KAK3314445.1"/>
    <property type="molecule type" value="Genomic_DNA"/>
</dbReference>
<evidence type="ECO:0000313" key="10">
    <source>
        <dbReference type="Proteomes" id="UP001283341"/>
    </source>
</evidence>
<dbReference type="PANTHER" id="PTHR24305:SF107">
    <property type="entry name" value="P450, PUTATIVE (EUROFUNG)-RELATED"/>
    <property type="match status" value="1"/>
</dbReference>
<dbReference type="GO" id="GO:0020037">
    <property type="term" value="F:heme binding"/>
    <property type="evidence" value="ECO:0007669"/>
    <property type="project" value="InterPro"/>
</dbReference>
<dbReference type="CDD" id="cd11051">
    <property type="entry name" value="CYP59-like"/>
    <property type="match status" value="1"/>
</dbReference>
<dbReference type="Gene3D" id="1.10.630.10">
    <property type="entry name" value="Cytochrome P450"/>
    <property type="match status" value="1"/>
</dbReference>
<dbReference type="InterPro" id="IPR001128">
    <property type="entry name" value="Cyt_P450"/>
</dbReference>
<evidence type="ECO:0000256" key="1">
    <source>
        <dbReference type="ARBA" id="ARBA00001971"/>
    </source>
</evidence>
<name>A0AAE0HX24_9PEZI</name>
<evidence type="ECO:0000256" key="5">
    <source>
        <dbReference type="ARBA" id="ARBA00023002"/>
    </source>
</evidence>
<dbReference type="InterPro" id="IPR002401">
    <property type="entry name" value="Cyt_P450_E_grp-I"/>
</dbReference>
<reference evidence="9" key="2">
    <citation type="submission" date="2023-06" db="EMBL/GenBank/DDBJ databases">
        <authorList>
            <consortium name="Lawrence Berkeley National Laboratory"/>
            <person name="Haridas S."/>
            <person name="Hensen N."/>
            <person name="Bonometti L."/>
            <person name="Westerberg I."/>
            <person name="Brannstrom I.O."/>
            <person name="Guillou S."/>
            <person name="Cros-Aarteil S."/>
            <person name="Calhoun S."/>
            <person name="Kuo A."/>
            <person name="Mondo S."/>
            <person name="Pangilinan J."/>
            <person name="Riley R."/>
            <person name="Labutti K."/>
            <person name="Andreopoulos B."/>
            <person name="Lipzen A."/>
            <person name="Chen C."/>
            <person name="Yanf M."/>
            <person name="Daum C."/>
            <person name="Ng V."/>
            <person name="Clum A."/>
            <person name="Steindorff A."/>
            <person name="Ohm R."/>
            <person name="Martin F."/>
            <person name="Silar P."/>
            <person name="Natvig D."/>
            <person name="Lalanne C."/>
            <person name="Gautier V."/>
            <person name="Ament-Velasquez S.L."/>
            <person name="Kruys A."/>
            <person name="Hutchinson M.I."/>
            <person name="Powell A.J."/>
            <person name="Barry K."/>
            <person name="Miller A.N."/>
            <person name="Grigoriev I.V."/>
            <person name="Debuchy R."/>
            <person name="Gladieux P."/>
            <person name="Thoren M.H."/>
            <person name="Johannesson H."/>
        </authorList>
    </citation>
    <scope>NUCLEOTIDE SEQUENCE</scope>
    <source>
        <strain evidence="9">CBS 118394</strain>
    </source>
</reference>
<reference evidence="9" key="1">
    <citation type="journal article" date="2023" name="Mol. Phylogenet. Evol.">
        <title>Genome-scale phylogeny and comparative genomics of the fungal order Sordariales.</title>
        <authorList>
            <person name="Hensen N."/>
            <person name="Bonometti L."/>
            <person name="Westerberg I."/>
            <person name="Brannstrom I.O."/>
            <person name="Guillou S."/>
            <person name="Cros-Aarteil S."/>
            <person name="Calhoun S."/>
            <person name="Haridas S."/>
            <person name="Kuo A."/>
            <person name="Mondo S."/>
            <person name="Pangilinan J."/>
            <person name="Riley R."/>
            <person name="LaButti K."/>
            <person name="Andreopoulos B."/>
            <person name="Lipzen A."/>
            <person name="Chen C."/>
            <person name="Yan M."/>
            <person name="Daum C."/>
            <person name="Ng V."/>
            <person name="Clum A."/>
            <person name="Steindorff A."/>
            <person name="Ohm R.A."/>
            <person name="Martin F."/>
            <person name="Silar P."/>
            <person name="Natvig D.O."/>
            <person name="Lalanne C."/>
            <person name="Gautier V."/>
            <person name="Ament-Velasquez S.L."/>
            <person name="Kruys A."/>
            <person name="Hutchinson M.I."/>
            <person name="Powell A.J."/>
            <person name="Barry K."/>
            <person name="Miller A.N."/>
            <person name="Grigoriev I.V."/>
            <person name="Debuchy R."/>
            <person name="Gladieux P."/>
            <person name="Hiltunen Thoren M."/>
            <person name="Johannesson H."/>
        </authorList>
    </citation>
    <scope>NUCLEOTIDE SEQUENCE</scope>
    <source>
        <strain evidence="9">CBS 118394</strain>
    </source>
</reference>
<dbReference type="PRINTS" id="PR00463">
    <property type="entry name" value="EP450I"/>
</dbReference>
<evidence type="ECO:0000256" key="2">
    <source>
        <dbReference type="ARBA" id="ARBA00005179"/>
    </source>
</evidence>
<evidence type="ECO:0000256" key="7">
    <source>
        <dbReference type="ARBA" id="ARBA00023033"/>
    </source>
</evidence>
<evidence type="ECO:0000313" key="9">
    <source>
        <dbReference type="EMBL" id="KAK3314445.1"/>
    </source>
</evidence>
<dbReference type="PRINTS" id="PR00385">
    <property type="entry name" value="P450"/>
</dbReference>
<keyword evidence="5" id="KW-0560">Oxidoreductase</keyword>
<comment type="pathway">
    <text evidence="2">Secondary metabolite biosynthesis.</text>
</comment>
<keyword evidence="7" id="KW-0503">Monooxygenase</keyword>
<evidence type="ECO:0000256" key="4">
    <source>
        <dbReference type="ARBA" id="ARBA00022723"/>
    </source>
</evidence>
<accession>A0AAE0HX24</accession>
<comment type="cofactor">
    <cofactor evidence="1 8">
        <name>heme</name>
        <dbReference type="ChEBI" id="CHEBI:30413"/>
    </cofactor>
</comment>
<sequence>MAYNTLAVVCLAAIGYVILRFRQQRKLFKNLPGPPHHPIWGHLPVMAGVARSLPPDADPQSYAHHIRNKYGLGDFFYLDMWPLAPPQLVIVEPELAAQIAQGKATFDKGDMVRQYLEPLVGKKAMVAANGHDWKISRRLFAPGLLHRNLLQHVPDCVDDTLKFRDELAKHAERGDIFPLESLCARLVFNIATRIILGVDCNAVQHDHMFMTLFLRQAQLQPVAFWARYFTHPNPMVHYRRWVNRRGLHTFIGGVIDDRYSSLGSVYDGEKTTASGKKHSAVIDYALDGHREALKESRATAAGSLDQETRDNLITQVKTLIFAGHDSSSSTISFAFYLLSRNPCAATKLRAELDRVLGPSISDTVRILKRDPSIINQLSYTHAVIQETLRLLPPIVGSYRFGRKDVSLVHEGKSWPTYPFAVFINNHAMMRRPDIFRDPDAFRPERYLITDISDEHFVPKNAWRGFEKGSRNCIGDAMALIQIKLVLALTVREFSFKEEYPDTSPEVDGEKMYVAFHVTAKPALGMPGRVMRVAPKKGEEE</sequence>
<keyword evidence="10" id="KW-1185">Reference proteome</keyword>
<feature type="binding site" description="axial binding residue" evidence="8">
    <location>
        <position position="472"/>
    </location>
    <ligand>
        <name>heme</name>
        <dbReference type="ChEBI" id="CHEBI:30413"/>
    </ligand>
    <ligandPart>
        <name>Fe</name>
        <dbReference type="ChEBI" id="CHEBI:18248"/>
    </ligandPart>
</feature>
<evidence type="ECO:0000256" key="6">
    <source>
        <dbReference type="ARBA" id="ARBA00023004"/>
    </source>
</evidence>
<gene>
    <name evidence="9" type="ORF">B0H66DRAFT_562941</name>
</gene>
<organism evidence="9 10">
    <name type="scientific">Apodospora peruviana</name>
    <dbReference type="NCBI Taxonomy" id="516989"/>
    <lineage>
        <taxon>Eukaryota</taxon>
        <taxon>Fungi</taxon>
        <taxon>Dikarya</taxon>
        <taxon>Ascomycota</taxon>
        <taxon>Pezizomycotina</taxon>
        <taxon>Sordariomycetes</taxon>
        <taxon>Sordariomycetidae</taxon>
        <taxon>Sordariales</taxon>
        <taxon>Lasiosphaeriaceae</taxon>
        <taxon>Apodospora</taxon>
    </lineage>
</organism>
<evidence type="ECO:0000256" key="3">
    <source>
        <dbReference type="ARBA" id="ARBA00022617"/>
    </source>
</evidence>
<dbReference type="SUPFAM" id="SSF48264">
    <property type="entry name" value="Cytochrome P450"/>
    <property type="match status" value="1"/>
</dbReference>
<dbReference type="PANTHER" id="PTHR24305">
    <property type="entry name" value="CYTOCHROME P450"/>
    <property type="match status" value="1"/>
</dbReference>
<dbReference type="InterPro" id="IPR036396">
    <property type="entry name" value="Cyt_P450_sf"/>
</dbReference>
<dbReference type="GO" id="GO:0005506">
    <property type="term" value="F:iron ion binding"/>
    <property type="evidence" value="ECO:0007669"/>
    <property type="project" value="InterPro"/>
</dbReference>
<dbReference type="GO" id="GO:0004497">
    <property type="term" value="F:monooxygenase activity"/>
    <property type="evidence" value="ECO:0007669"/>
    <property type="project" value="UniProtKB-KW"/>
</dbReference>
<dbReference type="Proteomes" id="UP001283341">
    <property type="component" value="Unassembled WGS sequence"/>
</dbReference>
<evidence type="ECO:0000256" key="8">
    <source>
        <dbReference type="PIRSR" id="PIRSR602401-1"/>
    </source>
</evidence>
<dbReference type="Pfam" id="PF00067">
    <property type="entry name" value="p450"/>
    <property type="match status" value="1"/>
</dbReference>
<keyword evidence="6 8" id="KW-0408">Iron</keyword>
<protein>
    <submittedName>
        <fullName evidence="9">Cytochrome P450</fullName>
    </submittedName>
</protein>
<keyword evidence="4 8" id="KW-0479">Metal-binding</keyword>
<proteinExistence type="predicted"/>
<dbReference type="InterPro" id="IPR050121">
    <property type="entry name" value="Cytochrome_P450_monoxygenase"/>
</dbReference>
<dbReference type="GO" id="GO:0016705">
    <property type="term" value="F:oxidoreductase activity, acting on paired donors, with incorporation or reduction of molecular oxygen"/>
    <property type="evidence" value="ECO:0007669"/>
    <property type="project" value="InterPro"/>
</dbReference>
<keyword evidence="3 8" id="KW-0349">Heme</keyword>
<dbReference type="AlphaFoldDB" id="A0AAE0HX24"/>
<comment type="caution">
    <text evidence="9">The sequence shown here is derived from an EMBL/GenBank/DDBJ whole genome shotgun (WGS) entry which is preliminary data.</text>
</comment>